<dbReference type="RefSeq" id="WP_058499961.1">
    <property type="nucleotide sequence ID" value="NZ_CAAAHW010000002.1"/>
</dbReference>
<dbReference type="Gene3D" id="1.10.240.10">
    <property type="entry name" value="Tyrosyl-Transfer RNA Synthetase"/>
    <property type="match status" value="1"/>
</dbReference>
<feature type="short sequence motif" description="'KMSKS' region" evidence="10">
    <location>
        <begin position="226"/>
        <end position="230"/>
    </location>
</feature>
<evidence type="ECO:0000256" key="4">
    <source>
        <dbReference type="ARBA" id="ARBA00022741"/>
    </source>
</evidence>
<gene>
    <name evidence="10 14" type="primary">tyrS</name>
    <name evidence="13" type="ORF">Lgra_2866</name>
    <name evidence="14" type="ORF">NCTC12388_00823</name>
</gene>
<keyword evidence="2 10" id="KW-0963">Cytoplasm</keyword>
<dbReference type="PROSITE" id="PS00178">
    <property type="entry name" value="AA_TRNA_LIGASE_I"/>
    <property type="match status" value="1"/>
</dbReference>
<dbReference type="HAMAP" id="MF_02007">
    <property type="entry name" value="Tyr_tRNA_synth_type2"/>
    <property type="match status" value="1"/>
</dbReference>
<evidence type="ECO:0000256" key="7">
    <source>
        <dbReference type="ARBA" id="ARBA00022917"/>
    </source>
</evidence>
<feature type="binding site" evidence="10">
    <location>
        <position position="229"/>
    </location>
    <ligand>
        <name>ATP</name>
        <dbReference type="ChEBI" id="CHEBI:30616"/>
    </ligand>
</feature>
<protein>
    <recommendedName>
        <fullName evidence="10">Tyrosine--tRNA ligase</fullName>
        <ecNumber evidence="10">6.1.1.1</ecNumber>
    </recommendedName>
    <alternativeName>
        <fullName evidence="10">Tyrosyl-tRNA synthetase</fullName>
        <shortName evidence="10">TyrRS</shortName>
    </alternativeName>
</protein>
<reference evidence="13 15" key="1">
    <citation type="submission" date="2015-11" db="EMBL/GenBank/DDBJ databases">
        <title>Genomic analysis of 38 Legionella species identifies large and diverse effector repertoires.</title>
        <authorList>
            <person name="Burstein D."/>
            <person name="Amaro F."/>
            <person name="Zusman T."/>
            <person name="Lifshitz Z."/>
            <person name="Cohen O."/>
            <person name="Gilbert J.A."/>
            <person name="Pupko T."/>
            <person name="Shuman H.A."/>
            <person name="Segal G."/>
        </authorList>
    </citation>
    <scope>NUCLEOTIDE SEQUENCE [LARGE SCALE GENOMIC DNA]</scope>
    <source>
        <strain evidence="13 15">Lyon 8420412</strain>
    </source>
</reference>
<dbReference type="FunFam" id="3.40.50.620:FF:000061">
    <property type="entry name" value="Tyrosine--tRNA ligase"/>
    <property type="match status" value="1"/>
</dbReference>
<dbReference type="InterPro" id="IPR001412">
    <property type="entry name" value="aa-tRNA-synth_I_CS"/>
</dbReference>
<comment type="subunit">
    <text evidence="1 10">Homodimer.</text>
</comment>
<dbReference type="NCBIfam" id="TIGR00234">
    <property type="entry name" value="tyrS"/>
    <property type="match status" value="1"/>
</dbReference>
<comment type="function">
    <text evidence="10">Catalyzes the attachment of tyrosine to tRNA(Tyr) in a two-step reaction: tyrosine is first activated by ATP to form Tyr-AMP and then transferred to the acceptor end of tRNA(Tyr).</text>
</comment>
<dbReference type="InterPro" id="IPR036986">
    <property type="entry name" value="S4_RNA-bd_sf"/>
</dbReference>
<dbReference type="InterPro" id="IPR002307">
    <property type="entry name" value="Tyr-tRNA-ligase"/>
</dbReference>
<keyword evidence="3 10" id="KW-0436">Ligase</keyword>
<proteinExistence type="inferred from homology"/>
<evidence type="ECO:0000313" key="15">
    <source>
        <dbReference type="Proteomes" id="UP000054691"/>
    </source>
</evidence>
<comment type="similarity">
    <text evidence="10">Belongs to the class-I aminoacyl-tRNA synthetase family. TyrS type 2 subfamily.</text>
</comment>
<dbReference type="PANTHER" id="PTHR11766">
    <property type="entry name" value="TYROSYL-TRNA SYNTHETASE"/>
    <property type="match status" value="1"/>
</dbReference>
<dbReference type="InterPro" id="IPR014729">
    <property type="entry name" value="Rossmann-like_a/b/a_fold"/>
</dbReference>
<evidence type="ECO:0000256" key="9">
    <source>
        <dbReference type="ARBA" id="ARBA00048248"/>
    </source>
</evidence>
<evidence type="ECO:0000259" key="12">
    <source>
        <dbReference type="SMART" id="SM00363"/>
    </source>
</evidence>
<dbReference type="PRINTS" id="PR01040">
    <property type="entry name" value="TRNASYNTHTYR"/>
</dbReference>
<dbReference type="CDD" id="cd00805">
    <property type="entry name" value="TyrRS_core"/>
    <property type="match status" value="1"/>
</dbReference>
<dbReference type="FunFam" id="1.10.240.10:FF:000006">
    <property type="entry name" value="Tyrosine--tRNA ligase"/>
    <property type="match status" value="1"/>
</dbReference>
<evidence type="ECO:0000256" key="5">
    <source>
        <dbReference type="ARBA" id="ARBA00022840"/>
    </source>
</evidence>
<evidence type="ECO:0000256" key="6">
    <source>
        <dbReference type="ARBA" id="ARBA00022884"/>
    </source>
</evidence>
<dbReference type="Proteomes" id="UP000254476">
    <property type="component" value="Unassembled WGS sequence"/>
</dbReference>
<dbReference type="SUPFAM" id="SSF52374">
    <property type="entry name" value="Nucleotidylyl transferase"/>
    <property type="match status" value="1"/>
</dbReference>
<dbReference type="Proteomes" id="UP000054691">
    <property type="component" value="Unassembled WGS sequence"/>
</dbReference>
<comment type="catalytic activity">
    <reaction evidence="9 10">
        <text>tRNA(Tyr) + L-tyrosine + ATP = L-tyrosyl-tRNA(Tyr) + AMP + diphosphate + H(+)</text>
        <dbReference type="Rhea" id="RHEA:10220"/>
        <dbReference type="Rhea" id="RHEA-COMP:9706"/>
        <dbReference type="Rhea" id="RHEA-COMP:9707"/>
        <dbReference type="ChEBI" id="CHEBI:15378"/>
        <dbReference type="ChEBI" id="CHEBI:30616"/>
        <dbReference type="ChEBI" id="CHEBI:33019"/>
        <dbReference type="ChEBI" id="CHEBI:58315"/>
        <dbReference type="ChEBI" id="CHEBI:78442"/>
        <dbReference type="ChEBI" id="CHEBI:78536"/>
        <dbReference type="ChEBI" id="CHEBI:456215"/>
        <dbReference type="EC" id="6.1.1.1"/>
    </reaction>
</comment>
<name>A0A378JDW9_9GAMM</name>
<keyword evidence="4 10" id="KW-0547">Nucleotide-binding</keyword>
<dbReference type="GO" id="GO:0006437">
    <property type="term" value="P:tyrosyl-tRNA aminoacylation"/>
    <property type="evidence" value="ECO:0007669"/>
    <property type="project" value="UniProtKB-UniRule"/>
</dbReference>
<dbReference type="CDD" id="cd00165">
    <property type="entry name" value="S4"/>
    <property type="match status" value="1"/>
</dbReference>
<evidence type="ECO:0000256" key="11">
    <source>
        <dbReference type="PROSITE-ProRule" id="PRU00182"/>
    </source>
</evidence>
<evidence type="ECO:0000256" key="3">
    <source>
        <dbReference type="ARBA" id="ARBA00022598"/>
    </source>
</evidence>
<dbReference type="EMBL" id="LNYE01000029">
    <property type="protein sequence ID" value="KTD06089.1"/>
    <property type="molecule type" value="Genomic_DNA"/>
</dbReference>
<accession>A0A378JDW9</accession>
<dbReference type="GO" id="GO:0003723">
    <property type="term" value="F:RNA binding"/>
    <property type="evidence" value="ECO:0007669"/>
    <property type="project" value="UniProtKB-KW"/>
</dbReference>
<comment type="subcellular location">
    <subcellularLocation>
        <location evidence="10">Cytoplasm</location>
    </subcellularLocation>
</comment>
<dbReference type="STRING" id="45066.Lgra_2866"/>
<dbReference type="GO" id="GO:0005829">
    <property type="term" value="C:cytosol"/>
    <property type="evidence" value="ECO:0007669"/>
    <property type="project" value="TreeGrafter"/>
</dbReference>
<dbReference type="PANTHER" id="PTHR11766:SF1">
    <property type="entry name" value="TYROSINE--TRNA LIGASE"/>
    <property type="match status" value="1"/>
</dbReference>
<keyword evidence="7 10" id="KW-0648">Protein biosynthesis</keyword>
<dbReference type="Pfam" id="PF00579">
    <property type="entry name" value="tRNA-synt_1b"/>
    <property type="match status" value="1"/>
</dbReference>
<dbReference type="Gene3D" id="3.10.290.10">
    <property type="entry name" value="RNA-binding S4 domain"/>
    <property type="match status" value="1"/>
</dbReference>
<feature type="domain" description="RNA-binding S4" evidence="12">
    <location>
        <begin position="336"/>
        <end position="398"/>
    </location>
</feature>
<dbReference type="SMART" id="SM00363">
    <property type="entry name" value="S4"/>
    <property type="match status" value="1"/>
</dbReference>
<dbReference type="PROSITE" id="PS50889">
    <property type="entry name" value="S4"/>
    <property type="match status" value="1"/>
</dbReference>
<dbReference type="EMBL" id="UGOB01000001">
    <property type="protein sequence ID" value="STX42820.1"/>
    <property type="molecule type" value="Genomic_DNA"/>
</dbReference>
<dbReference type="SUPFAM" id="SSF55174">
    <property type="entry name" value="Alpha-L RNA-binding motif"/>
    <property type="match status" value="1"/>
</dbReference>
<sequence>MIVEDSVCSELVRGCEEVLPQHELEKKLQKGTTLKIKAGFDPTAPDLHLGHTVLLNKLRQFQQFGHEVIFLIGDFTAMIGDPTGKNVTRLPLSQETVLENAKTYQEQVFKILDPLKTRVAFNSQWLAQFSAVDLIRLAATHTVARMLERDDFNKRYTSGQPIAIHEFLYPLLQGYDSVALKADVELGGSDQKFNLLMGRELQKHYGLEPQVVMMTPLIEGLDGVKKMSKSLDNYIGINEPAAEMFGKIMSISDELMWRYINLLSFKTGSEIAALRNSVAQGANPRDIKIDFAKEIVTRFHDSKEAEKAHLEFIERFQKGVIPENLEEQIVTLQNPLSLAQLLKQANLTQSTSESMRLIKQGAVKIDGNKVEDSSLELTIGQTYLIQVGKRRIAKLRLQ</sequence>
<evidence type="ECO:0000256" key="1">
    <source>
        <dbReference type="ARBA" id="ARBA00011738"/>
    </source>
</evidence>
<keyword evidence="8 10" id="KW-0030">Aminoacyl-tRNA synthetase</keyword>
<dbReference type="InterPro" id="IPR002942">
    <property type="entry name" value="S4_RNA-bd"/>
</dbReference>
<dbReference type="InterPro" id="IPR024108">
    <property type="entry name" value="Tyr-tRNA-ligase_bac_2"/>
</dbReference>
<keyword evidence="15" id="KW-1185">Reference proteome</keyword>
<keyword evidence="6 11" id="KW-0694">RNA-binding</keyword>
<evidence type="ECO:0000313" key="16">
    <source>
        <dbReference type="Proteomes" id="UP000254476"/>
    </source>
</evidence>
<dbReference type="InterPro" id="IPR002305">
    <property type="entry name" value="aa-tRNA-synth_Ic"/>
</dbReference>
<dbReference type="OrthoDB" id="9804243at2"/>
<dbReference type="Pfam" id="PF01479">
    <property type="entry name" value="S4"/>
    <property type="match status" value="1"/>
</dbReference>
<dbReference type="GO" id="GO:0005524">
    <property type="term" value="F:ATP binding"/>
    <property type="evidence" value="ECO:0007669"/>
    <property type="project" value="UniProtKB-UniRule"/>
</dbReference>
<dbReference type="EC" id="6.1.1.1" evidence="10"/>
<reference evidence="14 16" key="2">
    <citation type="submission" date="2018-06" db="EMBL/GenBank/DDBJ databases">
        <authorList>
            <consortium name="Pathogen Informatics"/>
            <person name="Doyle S."/>
        </authorList>
    </citation>
    <scope>NUCLEOTIDE SEQUENCE [LARGE SCALE GENOMIC DNA]</scope>
    <source>
        <strain evidence="14 16">NCTC12388</strain>
    </source>
</reference>
<keyword evidence="5 10" id="KW-0067">ATP-binding</keyword>
<organism evidence="14 16">
    <name type="scientific">Legionella gratiana</name>
    <dbReference type="NCBI Taxonomy" id="45066"/>
    <lineage>
        <taxon>Bacteria</taxon>
        <taxon>Pseudomonadati</taxon>
        <taxon>Pseudomonadota</taxon>
        <taxon>Gammaproteobacteria</taxon>
        <taxon>Legionellales</taxon>
        <taxon>Legionellaceae</taxon>
        <taxon>Legionella</taxon>
    </lineage>
</organism>
<evidence type="ECO:0000256" key="8">
    <source>
        <dbReference type="ARBA" id="ARBA00023146"/>
    </source>
</evidence>
<dbReference type="GO" id="GO:0004831">
    <property type="term" value="F:tyrosine-tRNA ligase activity"/>
    <property type="evidence" value="ECO:0007669"/>
    <property type="project" value="UniProtKB-UniRule"/>
</dbReference>
<evidence type="ECO:0000256" key="2">
    <source>
        <dbReference type="ARBA" id="ARBA00022490"/>
    </source>
</evidence>
<dbReference type="AlphaFoldDB" id="A0A378JDW9"/>
<dbReference type="Gene3D" id="3.40.50.620">
    <property type="entry name" value="HUPs"/>
    <property type="match status" value="1"/>
</dbReference>
<feature type="short sequence motif" description="'HIGH' region" evidence="10">
    <location>
        <begin position="42"/>
        <end position="51"/>
    </location>
</feature>
<evidence type="ECO:0000313" key="14">
    <source>
        <dbReference type="EMBL" id="STX42820.1"/>
    </source>
</evidence>
<evidence type="ECO:0000256" key="10">
    <source>
        <dbReference type="HAMAP-Rule" id="MF_02007"/>
    </source>
</evidence>
<dbReference type="InterPro" id="IPR024088">
    <property type="entry name" value="Tyr-tRNA-ligase_bac-type"/>
</dbReference>
<evidence type="ECO:0000313" key="13">
    <source>
        <dbReference type="EMBL" id="KTD06089.1"/>
    </source>
</evidence>